<evidence type="ECO:0000256" key="1">
    <source>
        <dbReference type="SAM" id="MobiDB-lite"/>
    </source>
</evidence>
<evidence type="ECO:0000313" key="2">
    <source>
        <dbReference type="EMBL" id="EDU47020.1"/>
    </source>
</evidence>
<gene>
    <name evidence="2" type="ORF">PTRG_04182</name>
</gene>
<dbReference type="InParanoid" id="B2W147"/>
<dbReference type="Proteomes" id="UP000001471">
    <property type="component" value="Unassembled WGS sequence"/>
</dbReference>
<protein>
    <submittedName>
        <fullName evidence="2">Uncharacterized protein</fullName>
    </submittedName>
</protein>
<accession>B2W147</accession>
<name>B2W147_PYRTR</name>
<evidence type="ECO:0000313" key="3">
    <source>
        <dbReference type="Proteomes" id="UP000001471"/>
    </source>
</evidence>
<proteinExistence type="predicted"/>
<organism evidence="2 3">
    <name type="scientific">Pyrenophora tritici-repentis (strain Pt-1C-BFP)</name>
    <name type="common">Wheat tan spot fungus</name>
    <name type="synonym">Drechslera tritici-repentis</name>
    <dbReference type="NCBI Taxonomy" id="426418"/>
    <lineage>
        <taxon>Eukaryota</taxon>
        <taxon>Fungi</taxon>
        <taxon>Dikarya</taxon>
        <taxon>Ascomycota</taxon>
        <taxon>Pezizomycotina</taxon>
        <taxon>Dothideomycetes</taxon>
        <taxon>Pleosporomycetidae</taxon>
        <taxon>Pleosporales</taxon>
        <taxon>Pleosporineae</taxon>
        <taxon>Pleosporaceae</taxon>
        <taxon>Pyrenophora</taxon>
    </lineage>
</organism>
<feature type="region of interest" description="Disordered" evidence="1">
    <location>
        <begin position="32"/>
        <end position="56"/>
    </location>
</feature>
<reference evidence="3" key="1">
    <citation type="journal article" date="2013" name="G3 (Bethesda)">
        <title>Comparative genomics of a plant-pathogenic fungus, Pyrenophora tritici-repentis, reveals transduplication and the impact of repeat elements on pathogenicity and population divergence.</title>
        <authorList>
            <person name="Manning V.A."/>
            <person name="Pandelova I."/>
            <person name="Dhillon B."/>
            <person name="Wilhelm L.J."/>
            <person name="Goodwin S.B."/>
            <person name="Berlin A.M."/>
            <person name="Figueroa M."/>
            <person name="Freitag M."/>
            <person name="Hane J.K."/>
            <person name="Henrissat B."/>
            <person name="Holman W.H."/>
            <person name="Kodira C.D."/>
            <person name="Martin J."/>
            <person name="Oliver R.P."/>
            <person name="Robbertse B."/>
            <person name="Schackwitz W."/>
            <person name="Schwartz D.C."/>
            <person name="Spatafora J.W."/>
            <person name="Turgeon B.G."/>
            <person name="Yandava C."/>
            <person name="Young S."/>
            <person name="Zhou S."/>
            <person name="Zeng Q."/>
            <person name="Grigoriev I.V."/>
            <person name="Ma L.-J."/>
            <person name="Ciuffetti L.M."/>
        </authorList>
    </citation>
    <scope>NUCLEOTIDE SEQUENCE [LARGE SCALE GENOMIC DNA]</scope>
    <source>
        <strain evidence="3">Pt-1C-BFP</strain>
    </source>
</reference>
<dbReference type="EMBL" id="DS231617">
    <property type="protein sequence ID" value="EDU47020.1"/>
    <property type="molecule type" value="Genomic_DNA"/>
</dbReference>
<dbReference type="AlphaFoldDB" id="B2W147"/>
<sequence>MVRLILLGRTQDAERDDSAIWRISVVMPSITPSPDRRVSSLASKQNPIAKGRRTNG</sequence>
<dbReference type="HOGENOM" id="CLU_3015277_0_0_1"/>